<dbReference type="OrthoDB" id="8897098at2759"/>
<keyword evidence="4" id="KW-1185">Reference proteome</keyword>
<name>A0A9Q1DDV7_CONCO</name>
<gene>
    <name evidence="3" type="ORF">COCON_G00130450</name>
</gene>
<feature type="region of interest" description="Disordered" evidence="2">
    <location>
        <begin position="220"/>
        <end position="254"/>
    </location>
</feature>
<dbReference type="Proteomes" id="UP001152803">
    <property type="component" value="Unassembled WGS sequence"/>
</dbReference>
<evidence type="ECO:0000256" key="1">
    <source>
        <dbReference type="SAM" id="Coils"/>
    </source>
</evidence>
<dbReference type="AlphaFoldDB" id="A0A9Q1DDV7"/>
<keyword evidence="1" id="KW-0175">Coiled coil</keyword>
<comment type="caution">
    <text evidence="3">The sequence shown here is derived from an EMBL/GenBank/DDBJ whole genome shotgun (WGS) entry which is preliminary data.</text>
</comment>
<evidence type="ECO:0000313" key="4">
    <source>
        <dbReference type="Proteomes" id="UP001152803"/>
    </source>
</evidence>
<sequence length="376" mass="42069">MTQKSCIDSFLSNEEDARAIEDAIKAAIKTVMYVLRNINDNKIREYKMMVAQRDRENERLRMQMKSAERELISLRRHRLTVGQGGLVDSTCSLDSGISSEENSKQGLCAKPGSCDAEVDLHGQPVWNKEFASPCASATGQAEHPGWGGTVDDSLVGFSDGFRCQSQGEWTNGNALKSESDARQPVATSANPASSPLPVKEEPPDFETACIKWEVCDNSIREDGGGGGTRPMPQSAAAASTWPRDGAPPADESRNYSFGFPVPPRARTVLPAPCQTKRMSNREKLQRYRARIRADPEKYRAYRETDRRRYQMRKKSIKDLPEHSQQLKREAWREAARRHRARKKSCPLIGPHVNLALNTELLLDPTEILQSWDPTGN</sequence>
<evidence type="ECO:0000256" key="2">
    <source>
        <dbReference type="SAM" id="MobiDB-lite"/>
    </source>
</evidence>
<protein>
    <submittedName>
        <fullName evidence="3">Uncharacterized protein</fullName>
    </submittedName>
</protein>
<reference evidence="3" key="1">
    <citation type="journal article" date="2023" name="Science">
        <title>Genome structures resolve the early diversification of teleost fishes.</title>
        <authorList>
            <person name="Parey E."/>
            <person name="Louis A."/>
            <person name="Montfort J."/>
            <person name="Bouchez O."/>
            <person name="Roques C."/>
            <person name="Iampietro C."/>
            <person name="Lluch J."/>
            <person name="Castinel A."/>
            <person name="Donnadieu C."/>
            <person name="Desvignes T."/>
            <person name="Floi Bucao C."/>
            <person name="Jouanno E."/>
            <person name="Wen M."/>
            <person name="Mejri S."/>
            <person name="Dirks R."/>
            <person name="Jansen H."/>
            <person name="Henkel C."/>
            <person name="Chen W.J."/>
            <person name="Zahm M."/>
            <person name="Cabau C."/>
            <person name="Klopp C."/>
            <person name="Thompson A.W."/>
            <person name="Robinson-Rechavi M."/>
            <person name="Braasch I."/>
            <person name="Lecointre G."/>
            <person name="Bobe J."/>
            <person name="Postlethwait J.H."/>
            <person name="Berthelot C."/>
            <person name="Roest Crollius H."/>
            <person name="Guiguen Y."/>
        </authorList>
    </citation>
    <scope>NUCLEOTIDE SEQUENCE</scope>
    <source>
        <strain evidence="3">Concon-B</strain>
    </source>
</reference>
<organism evidence="3 4">
    <name type="scientific">Conger conger</name>
    <name type="common">Conger eel</name>
    <name type="synonym">Muraena conger</name>
    <dbReference type="NCBI Taxonomy" id="82655"/>
    <lineage>
        <taxon>Eukaryota</taxon>
        <taxon>Metazoa</taxon>
        <taxon>Chordata</taxon>
        <taxon>Craniata</taxon>
        <taxon>Vertebrata</taxon>
        <taxon>Euteleostomi</taxon>
        <taxon>Actinopterygii</taxon>
        <taxon>Neopterygii</taxon>
        <taxon>Teleostei</taxon>
        <taxon>Anguilliformes</taxon>
        <taxon>Congridae</taxon>
        <taxon>Conger</taxon>
    </lineage>
</organism>
<feature type="coiled-coil region" evidence="1">
    <location>
        <begin position="50"/>
        <end position="77"/>
    </location>
</feature>
<proteinExistence type="predicted"/>
<dbReference type="EMBL" id="JAFJMO010000009">
    <property type="protein sequence ID" value="KAJ8267873.1"/>
    <property type="molecule type" value="Genomic_DNA"/>
</dbReference>
<feature type="region of interest" description="Disordered" evidence="2">
    <location>
        <begin position="168"/>
        <end position="203"/>
    </location>
</feature>
<accession>A0A9Q1DDV7</accession>
<evidence type="ECO:0000313" key="3">
    <source>
        <dbReference type="EMBL" id="KAJ8267873.1"/>
    </source>
</evidence>